<evidence type="ECO:0000256" key="1">
    <source>
        <dbReference type="ARBA" id="ARBA00004141"/>
    </source>
</evidence>
<dbReference type="EMBL" id="JAAAHW010003199">
    <property type="protein sequence ID" value="KAF9986959.1"/>
    <property type="molecule type" value="Genomic_DNA"/>
</dbReference>
<dbReference type="PANTHER" id="PTHR10582:SF2">
    <property type="entry name" value="INACTIVE"/>
    <property type="match status" value="1"/>
</dbReference>
<proteinExistence type="predicted"/>
<dbReference type="InterPro" id="IPR024862">
    <property type="entry name" value="TRPV"/>
</dbReference>
<name>A0A9P6MBF4_9FUNG</name>
<evidence type="ECO:0000259" key="8">
    <source>
        <dbReference type="Pfam" id="PF00520"/>
    </source>
</evidence>
<protein>
    <submittedName>
        <fullName evidence="9">Transient receptor putative cation channel sub V member 4</fullName>
    </submittedName>
</protein>
<organism evidence="9 10">
    <name type="scientific">Modicella reniformis</name>
    <dbReference type="NCBI Taxonomy" id="1440133"/>
    <lineage>
        <taxon>Eukaryota</taxon>
        <taxon>Fungi</taxon>
        <taxon>Fungi incertae sedis</taxon>
        <taxon>Mucoromycota</taxon>
        <taxon>Mortierellomycotina</taxon>
        <taxon>Mortierellomycetes</taxon>
        <taxon>Mortierellales</taxon>
        <taxon>Mortierellaceae</taxon>
        <taxon>Modicella</taxon>
    </lineage>
</organism>
<feature type="domain" description="Ion transport" evidence="8">
    <location>
        <begin position="654"/>
        <end position="892"/>
    </location>
</feature>
<evidence type="ECO:0000256" key="6">
    <source>
        <dbReference type="SAM" id="MobiDB-lite"/>
    </source>
</evidence>
<comment type="subcellular location">
    <subcellularLocation>
        <location evidence="1">Membrane</location>
        <topology evidence="1">Multi-pass membrane protein</topology>
    </subcellularLocation>
</comment>
<feature type="transmembrane region" description="Helical" evidence="7">
    <location>
        <begin position="648"/>
        <end position="671"/>
    </location>
</feature>
<dbReference type="AlphaFoldDB" id="A0A9P6MBF4"/>
<keyword evidence="10" id="KW-1185">Reference proteome</keyword>
<gene>
    <name evidence="9" type="primary">TRPV4</name>
    <name evidence="9" type="ORF">BGZ65_005560</name>
</gene>
<sequence>KEEHKDKLYQVKTGIHRESLRDGDGSMYWVLRVEVVERDSMQDPIGKVIFSFVPEPWMRVSTANARQPAKLQSVYFLPKGNRFVVAGMQTLQVWSFPTENNRDFSLDFIWSRPRAEEDPPDGKVYNSEPVGQYYQPLRSIRIYQDFQNNAAASTTTPNNTAVAAADIGLMNGQEDSISIPTEHSWISNRSLSTYCMRSIHLLAAAYAYSSQHTKTSRHAPQLTFTFEEHAKAIARFTLGHINRLLSAKDFYPRQPTAPGNLKQTPGPTSGQTPVATPVAESFTFSHSTPSRTHSNSSQLRNAWTYLNGKGKENPYDQSNQSTTTVSKPKKSGVPPNTDNKILIIDVNKSRTRKNPTQKNIFKRLIESHKGPRNCEEKCPKVVTVLTLLLNQLDLKEANHIFIEGLLDTADHEWIPHADRALNPIYLAIGHRHGDLVEIIISYCIKNAKALHPAYLMPAVQCLNALSRGYPDILRDLFRKASYVPAHNPEYVVEHAILANLRFTDWITFFAHYFSFGFFKGKLFRKTKSTNINHYQKPVFSLRSQLPMQSSKLMELCHIDAALHRRRKVEFPEPRKAVMSSNNADEKFSHKIYVAPFPKMSSYGRYRSSIAKYNVESAFTILSGDAFFDSPAMQATLAFKWHKFGLLHWVMPFLITLTFFVCMMIVTAFQIIASSPFEDNRKPTDEEIAKRYLPDKRWFFIVTIVVGSILILIDLRRILISFKVVKYKHGTMHEDTNIDGGPSQIWYMSFGILALYLNMLFELRVFRPFGVPVYIILKIMWKVRWFFMILALFVISFTHALLHLLHTRSYDPCTNNKCVKLDYPDKYPKNFFAALGVTTFFLAGRFEPLSDSLDKGSPSFNMMMIIFFVFTALLITNILIAWMGHAFTQCKQEGREAWHRQWSDVIADVEVNFLSNNSRYNRNNFPDYIYYGANQKAAEQYESTYLQIGSKSNLSLENQFILEKLDQRHN</sequence>
<accession>A0A9P6MBF4</accession>
<feature type="transmembrane region" description="Helical" evidence="7">
    <location>
        <begin position="859"/>
        <end position="882"/>
    </location>
</feature>
<feature type="compositionally biased region" description="Polar residues" evidence="6">
    <location>
        <begin position="315"/>
        <end position="326"/>
    </location>
</feature>
<evidence type="ECO:0000313" key="9">
    <source>
        <dbReference type="EMBL" id="KAF9986959.1"/>
    </source>
</evidence>
<feature type="transmembrane region" description="Helical" evidence="7">
    <location>
        <begin position="697"/>
        <end position="724"/>
    </location>
</feature>
<evidence type="ECO:0000256" key="7">
    <source>
        <dbReference type="SAM" id="Phobius"/>
    </source>
</evidence>
<keyword evidence="3" id="KW-0677">Repeat</keyword>
<evidence type="ECO:0000256" key="5">
    <source>
        <dbReference type="ARBA" id="ARBA00023136"/>
    </source>
</evidence>
<evidence type="ECO:0000256" key="2">
    <source>
        <dbReference type="ARBA" id="ARBA00022692"/>
    </source>
</evidence>
<dbReference type="InterPro" id="IPR005821">
    <property type="entry name" value="Ion_trans_dom"/>
</dbReference>
<evidence type="ECO:0000256" key="4">
    <source>
        <dbReference type="ARBA" id="ARBA00022989"/>
    </source>
</evidence>
<comment type="caution">
    <text evidence="9">The sequence shown here is derived from an EMBL/GenBank/DDBJ whole genome shotgun (WGS) entry which is preliminary data.</text>
</comment>
<dbReference type="GO" id="GO:0005886">
    <property type="term" value="C:plasma membrane"/>
    <property type="evidence" value="ECO:0007669"/>
    <property type="project" value="TreeGrafter"/>
</dbReference>
<keyword evidence="2 7" id="KW-0812">Transmembrane</keyword>
<evidence type="ECO:0000313" key="10">
    <source>
        <dbReference type="Proteomes" id="UP000749646"/>
    </source>
</evidence>
<dbReference type="OrthoDB" id="310870at2759"/>
<dbReference type="Proteomes" id="UP000749646">
    <property type="component" value="Unassembled WGS sequence"/>
</dbReference>
<feature type="compositionally biased region" description="Polar residues" evidence="6">
    <location>
        <begin position="261"/>
        <end position="274"/>
    </location>
</feature>
<feature type="transmembrane region" description="Helical" evidence="7">
    <location>
        <begin position="782"/>
        <end position="801"/>
    </location>
</feature>
<keyword evidence="9" id="KW-0675">Receptor</keyword>
<dbReference type="GO" id="GO:0098703">
    <property type="term" value="P:calcium ion import across plasma membrane"/>
    <property type="evidence" value="ECO:0007669"/>
    <property type="project" value="TreeGrafter"/>
</dbReference>
<dbReference type="GO" id="GO:0005216">
    <property type="term" value="F:monoatomic ion channel activity"/>
    <property type="evidence" value="ECO:0007669"/>
    <property type="project" value="InterPro"/>
</dbReference>
<feature type="transmembrane region" description="Helical" evidence="7">
    <location>
        <begin position="744"/>
        <end position="762"/>
    </location>
</feature>
<feature type="region of interest" description="Disordered" evidence="6">
    <location>
        <begin position="252"/>
        <end position="275"/>
    </location>
</feature>
<feature type="non-terminal residue" evidence="9">
    <location>
        <position position="1"/>
    </location>
</feature>
<feature type="region of interest" description="Disordered" evidence="6">
    <location>
        <begin position="307"/>
        <end position="339"/>
    </location>
</feature>
<keyword evidence="4 7" id="KW-1133">Transmembrane helix</keyword>
<evidence type="ECO:0000256" key="3">
    <source>
        <dbReference type="ARBA" id="ARBA00022737"/>
    </source>
</evidence>
<dbReference type="PANTHER" id="PTHR10582">
    <property type="entry name" value="TRANSIENT RECEPTOR POTENTIAL ION CHANNEL PROTEIN"/>
    <property type="match status" value="1"/>
</dbReference>
<reference evidence="9" key="1">
    <citation type="journal article" date="2020" name="Fungal Divers.">
        <title>Resolving the Mortierellaceae phylogeny through synthesis of multi-gene phylogenetics and phylogenomics.</title>
        <authorList>
            <person name="Vandepol N."/>
            <person name="Liber J."/>
            <person name="Desiro A."/>
            <person name="Na H."/>
            <person name="Kennedy M."/>
            <person name="Barry K."/>
            <person name="Grigoriev I.V."/>
            <person name="Miller A.N."/>
            <person name="O'Donnell K."/>
            <person name="Stajich J.E."/>
            <person name="Bonito G."/>
        </authorList>
    </citation>
    <scope>NUCLEOTIDE SEQUENCE</scope>
    <source>
        <strain evidence="9">MES-2147</strain>
    </source>
</reference>
<keyword evidence="5 7" id="KW-0472">Membrane</keyword>
<dbReference type="Pfam" id="PF00520">
    <property type="entry name" value="Ion_trans"/>
    <property type="match status" value="1"/>
</dbReference>